<protein>
    <submittedName>
        <fullName evidence="2">Uncharacterized protein (DUF2236 family)</fullName>
    </submittedName>
</protein>
<sequence length="293" mass="31938">MSHAVASAETIGETTYGLAGPRSVTWQLHADPSMWLGGIASLYLQALHPRTVAGVVQNSDYRTNPLGRLVSTAEFVTVGVYGRRDKIEAAAARVRRVHASLRATDPDTGRTFRVDEPDLLLWVHCAEVHSFLDVARRAGYPLTDAQADRYLDEQRATAALVGLDPAAVPGSVTAMDAYLASTRPALRHTDDSQGIYDYLHRPPVTGRLRLGLPVYEPVIGHLAYSLLPAWARRLYGHRAYPDAVATAMLRTLRTAALATRGVNPFLGPHPSVRQAIRDLGEWARPSPANLPEA</sequence>
<feature type="domain" description="ER-bound oxygenase mpaB/mpaB'/Rubber oxygenase catalytic" evidence="1">
    <location>
        <begin position="26"/>
        <end position="255"/>
    </location>
</feature>
<dbReference type="InterPro" id="IPR018713">
    <property type="entry name" value="MPAB/Lcp_cat_dom"/>
</dbReference>
<dbReference type="RefSeq" id="WP_130344444.1">
    <property type="nucleotide sequence ID" value="NZ_SGWQ01000004.1"/>
</dbReference>
<dbReference type="PANTHER" id="PTHR36151:SF3">
    <property type="entry name" value="ER-BOUND OXYGENASE MPAB_MPAB'_RUBBER OXYGENASE CATALYTIC DOMAIN-CONTAINING PROTEIN"/>
    <property type="match status" value="1"/>
</dbReference>
<proteinExistence type="predicted"/>
<keyword evidence="3" id="KW-1185">Reference proteome</keyword>
<comment type="caution">
    <text evidence="2">The sequence shown here is derived from an EMBL/GenBank/DDBJ whole genome shotgun (WGS) entry which is preliminary data.</text>
</comment>
<dbReference type="GO" id="GO:0016491">
    <property type="term" value="F:oxidoreductase activity"/>
    <property type="evidence" value="ECO:0007669"/>
    <property type="project" value="InterPro"/>
</dbReference>
<dbReference type="Pfam" id="PF09995">
    <property type="entry name" value="MPAB_Lcp_cat"/>
    <property type="match status" value="1"/>
</dbReference>
<evidence type="ECO:0000313" key="2">
    <source>
        <dbReference type="EMBL" id="RZS38819.1"/>
    </source>
</evidence>
<evidence type="ECO:0000259" key="1">
    <source>
        <dbReference type="Pfam" id="PF09995"/>
    </source>
</evidence>
<accession>A0A4Q7KPV3</accession>
<dbReference type="PANTHER" id="PTHR36151">
    <property type="entry name" value="BLR2777 PROTEIN"/>
    <property type="match status" value="1"/>
</dbReference>
<dbReference type="Proteomes" id="UP000294257">
    <property type="component" value="Unassembled WGS sequence"/>
</dbReference>
<gene>
    <name evidence="2" type="ORF">EV193_10428</name>
</gene>
<dbReference type="OrthoDB" id="108890at2"/>
<organism evidence="2 3">
    <name type="scientific">Herbihabitans rhizosphaerae</name>
    <dbReference type="NCBI Taxonomy" id="1872711"/>
    <lineage>
        <taxon>Bacteria</taxon>
        <taxon>Bacillati</taxon>
        <taxon>Actinomycetota</taxon>
        <taxon>Actinomycetes</taxon>
        <taxon>Pseudonocardiales</taxon>
        <taxon>Pseudonocardiaceae</taxon>
        <taxon>Herbihabitans</taxon>
    </lineage>
</organism>
<dbReference type="AlphaFoldDB" id="A0A4Q7KPV3"/>
<dbReference type="EMBL" id="SGWQ01000004">
    <property type="protein sequence ID" value="RZS38819.1"/>
    <property type="molecule type" value="Genomic_DNA"/>
</dbReference>
<name>A0A4Q7KPV3_9PSEU</name>
<evidence type="ECO:0000313" key="3">
    <source>
        <dbReference type="Proteomes" id="UP000294257"/>
    </source>
</evidence>
<reference evidence="2 3" key="1">
    <citation type="submission" date="2019-02" db="EMBL/GenBank/DDBJ databases">
        <title>Genomic Encyclopedia of Type Strains, Phase IV (KMG-IV): sequencing the most valuable type-strain genomes for metagenomic binning, comparative biology and taxonomic classification.</title>
        <authorList>
            <person name="Goeker M."/>
        </authorList>
    </citation>
    <scope>NUCLEOTIDE SEQUENCE [LARGE SCALE GENOMIC DNA]</scope>
    <source>
        <strain evidence="2 3">DSM 101727</strain>
    </source>
</reference>